<name>A0ABD6FJF1_9PSEU</name>
<dbReference type="EMBL" id="QGUI02000365">
    <property type="protein sequence ID" value="MFO7194155.1"/>
    <property type="molecule type" value="Genomic_DNA"/>
</dbReference>
<keyword evidence="2" id="KW-0521">NADP</keyword>
<reference evidence="8 9" key="1">
    <citation type="journal article" date="2021" name="BMC Genomics">
        <title>Genome-resolved metagenome and metatranscriptome analyses of thermophilic composting reveal key bacterial players and their metabolic interactions.</title>
        <authorList>
            <person name="Braga L.P.P."/>
            <person name="Pereira R.V."/>
            <person name="Martins L.F."/>
            <person name="Moura L.M.S."/>
            <person name="Sanchez F.B."/>
            <person name="Patane J.S.L."/>
            <person name="da Silva A.M."/>
            <person name="Setubal J.C."/>
        </authorList>
    </citation>
    <scope>NUCLEOTIDE SEQUENCE [LARGE SCALE GENOMIC DNA]</scope>
    <source>
        <strain evidence="8">ZC4RG45</strain>
    </source>
</reference>
<evidence type="ECO:0000256" key="4">
    <source>
        <dbReference type="ARBA" id="ARBA00023027"/>
    </source>
</evidence>
<keyword evidence="4" id="KW-0520">NAD</keyword>
<evidence type="ECO:0000256" key="1">
    <source>
        <dbReference type="ARBA" id="ARBA00005854"/>
    </source>
</evidence>
<keyword evidence="3 5" id="KW-0560">Oxidoreductase</keyword>
<sequence length="328" mass="34482">MSSGDHHASSSGGRVLAVGPLPPWLQAVVDKHDPLVLPGGAEREAFLAEHAASVHVAVTTSFTGVGSELMAALPNLRAVINFGTGCDSTDLAQAERRGIGVSNTPDVLTDCVADTAVALLLDALRGFAAADRYVRQGRWETEGPFRLTRKVGGTRVGILGLGRIGRAVAARLEPFGCRIAYHNRRRVADVGYPYYDSPVALAEAVDVLVVAVTGGPETARLVDRSVLTALGPDGYLVNVSRGSVIDEEALVELLATGGLAGAGLDVYTNEPHVPERLRELDNVMLLPHVGSGTVETRKAMSDIAAANLEQFLKDGTLLNPVVEPAETN</sequence>
<dbReference type="SUPFAM" id="SSF51735">
    <property type="entry name" value="NAD(P)-binding Rossmann-fold domains"/>
    <property type="match status" value="1"/>
</dbReference>
<dbReference type="InterPro" id="IPR006139">
    <property type="entry name" value="D-isomer_2_OHA_DH_cat_dom"/>
</dbReference>
<dbReference type="Pfam" id="PF00389">
    <property type="entry name" value="2-Hacid_dh"/>
    <property type="match status" value="1"/>
</dbReference>
<evidence type="ECO:0000313" key="9">
    <source>
        <dbReference type="Proteomes" id="UP000249324"/>
    </source>
</evidence>
<dbReference type="InterPro" id="IPR050223">
    <property type="entry name" value="D-isomer_2-hydroxyacid_DH"/>
</dbReference>
<dbReference type="AlphaFoldDB" id="A0ABD6FJF1"/>
<gene>
    <name evidence="8" type="ORF">DIU77_018080</name>
</gene>
<evidence type="ECO:0000259" key="7">
    <source>
        <dbReference type="Pfam" id="PF02826"/>
    </source>
</evidence>
<proteinExistence type="inferred from homology"/>
<evidence type="ECO:0000259" key="6">
    <source>
        <dbReference type="Pfam" id="PF00389"/>
    </source>
</evidence>
<dbReference type="SUPFAM" id="SSF52283">
    <property type="entry name" value="Formate/glycerate dehydrogenase catalytic domain-like"/>
    <property type="match status" value="1"/>
</dbReference>
<dbReference type="FunFam" id="3.40.50.720:FF:000213">
    <property type="entry name" value="Putative 2-hydroxyacid dehydrogenase"/>
    <property type="match status" value="1"/>
</dbReference>
<organism evidence="8 9">
    <name type="scientific">Thermocrispum agreste</name>
    <dbReference type="NCBI Taxonomy" id="37925"/>
    <lineage>
        <taxon>Bacteria</taxon>
        <taxon>Bacillati</taxon>
        <taxon>Actinomycetota</taxon>
        <taxon>Actinomycetes</taxon>
        <taxon>Pseudonocardiales</taxon>
        <taxon>Pseudonocardiaceae</taxon>
        <taxon>Thermocrispum</taxon>
    </lineage>
</organism>
<evidence type="ECO:0000256" key="2">
    <source>
        <dbReference type="ARBA" id="ARBA00022857"/>
    </source>
</evidence>
<evidence type="ECO:0000313" key="8">
    <source>
        <dbReference type="EMBL" id="MFO7194155.1"/>
    </source>
</evidence>
<dbReference type="Pfam" id="PF02826">
    <property type="entry name" value="2-Hacid_dh_C"/>
    <property type="match status" value="1"/>
</dbReference>
<dbReference type="PANTHER" id="PTHR10996">
    <property type="entry name" value="2-HYDROXYACID DEHYDROGENASE-RELATED"/>
    <property type="match status" value="1"/>
</dbReference>
<dbReference type="CDD" id="cd12156">
    <property type="entry name" value="HPPR"/>
    <property type="match status" value="1"/>
</dbReference>
<dbReference type="Proteomes" id="UP000249324">
    <property type="component" value="Unassembled WGS sequence"/>
</dbReference>
<evidence type="ECO:0000256" key="3">
    <source>
        <dbReference type="ARBA" id="ARBA00023002"/>
    </source>
</evidence>
<protein>
    <submittedName>
        <fullName evidence="8">2-hydroxyacid dehydrogenase</fullName>
    </submittedName>
</protein>
<dbReference type="InterPro" id="IPR006140">
    <property type="entry name" value="D-isomer_DH_NAD-bd"/>
</dbReference>
<accession>A0ABD6FJF1</accession>
<dbReference type="InterPro" id="IPR036291">
    <property type="entry name" value="NAD(P)-bd_dom_sf"/>
</dbReference>
<comment type="similarity">
    <text evidence="1 5">Belongs to the D-isomer specific 2-hydroxyacid dehydrogenase family.</text>
</comment>
<comment type="caution">
    <text evidence="8">The sequence shown here is derived from an EMBL/GenBank/DDBJ whole genome shotgun (WGS) entry which is preliminary data.</text>
</comment>
<feature type="domain" description="D-isomer specific 2-hydroxyacid dehydrogenase NAD-binding" evidence="7">
    <location>
        <begin position="117"/>
        <end position="290"/>
    </location>
</feature>
<evidence type="ECO:0000256" key="5">
    <source>
        <dbReference type="RuleBase" id="RU003719"/>
    </source>
</evidence>
<dbReference type="Gene3D" id="3.40.50.720">
    <property type="entry name" value="NAD(P)-binding Rossmann-like Domain"/>
    <property type="match status" value="2"/>
</dbReference>
<feature type="domain" description="D-isomer specific 2-hydroxyacid dehydrogenase catalytic" evidence="6">
    <location>
        <begin position="44"/>
        <end position="321"/>
    </location>
</feature>
<dbReference type="PANTHER" id="PTHR10996:SF178">
    <property type="entry name" value="2-HYDROXYACID DEHYDROGENASE YGL185C-RELATED"/>
    <property type="match status" value="1"/>
</dbReference>
<dbReference type="GO" id="GO:0016491">
    <property type="term" value="F:oxidoreductase activity"/>
    <property type="evidence" value="ECO:0007669"/>
    <property type="project" value="UniProtKB-KW"/>
</dbReference>